<dbReference type="Proteomes" id="UP000518752">
    <property type="component" value="Unassembled WGS sequence"/>
</dbReference>
<dbReference type="AlphaFoldDB" id="A0A8H5HDC0"/>
<keyword evidence="5" id="KW-0143">Chaperone</keyword>
<dbReference type="SUPFAM" id="SSF52540">
    <property type="entry name" value="P-loop containing nucleoside triphosphate hydrolases"/>
    <property type="match status" value="1"/>
</dbReference>
<dbReference type="InterPro" id="IPR004400">
    <property type="entry name" value="UreG"/>
</dbReference>
<dbReference type="Pfam" id="PF00646">
    <property type="entry name" value="F-box"/>
    <property type="match status" value="1"/>
</dbReference>
<dbReference type="InterPro" id="IPR027417">
    <property type="entry name" value="P-loop_NTPase"/>
</dbReference>
<feature type="domain" description="F-box" evidence="7">
    <location>
        <begin position="56"/>
        <end position="105"/>
    </location>
</feature>
<organism evidence="8 9">
    <name type="scientific">Collybiopsis confluens</name>
    <dbReference type="NCBI Taxonomy" id="2823264"/>
    <lineage>
        <taxon>Eukaryota</taxon>
        <taxon>Fungi</taxon>
        <taxon>Dikarya</taxon>
        <taxon>Basidiomycota</taxon>
        <taxon>Agaricomycotina</taxon>
        <taxon>Agaricomycetes</taxon>
        <taxon>Agaricomycetidae</taxon>
        <taxon>Agaricales</taxon>
        <taxon>Marasmiineae</taxon>
        <taxon>Omphalotaceae</taxon>
        <taxon>Collybiopsis</taxon>
    </lineage>
</organism>
<name>A0A8H5HDC0_9AGAR</name>
<dbReference type="EMBL" id="JAACJN010000059">
    <property type="protein sequence ID" value="KAF5381222.1"/>
    <property type="molecule type" value="Genomic_DNA"/>
</dbReference>
<evidence type="ECO:0000256" key="3">
    <source>
        <dbReference type="ARBA" id="ARBA00022988"/>
    </source>
</evidence>
<comment type="similarity">
    <text evidence="1">Belongs to the SIMIBI class G3E GTPase family. UreG subfamily.</text>
</comment>
<dbReference type="GO" id="GO:0003924">
    <property type="term" value="F:GTPase activity"/>
    <property type="evidence" value="ECO:0007669"/>
    <property type="project" value="InterPro"/>
</dbReference>
<feature type="compositionally biased region" description="Basic and acidic residues" evidence="6">
    <location>
        <begin position="1"/>
        <end position="11"/>
    </location>
</feature>
<dbReference type="InterPro" id="IPR003495">
    <property type="entry name" value="CobW/HypB/UreG_nucleotide-bd"/>
</dbReference>
<feature type="region of interest" description="Disordered" evidence="6">
    <location>
        <begin position="1"/>
        <end position="45"/>
    </location>
</feature>
<keyword evidence="4" id="KW-0342">GTP-binding</keyword>
<keyword evidence="3" id="KW-0996">Nickel insertion</keyword>
<proteinExistence type="inferred from homology"/>
<dbReference type="Gene3D" id="3.40.50.300">
    <property type="entry name" value="P-loop containing nucleotide triphosphate hydrolases"/>
    <property type="match status" value="1"/>
</dbReference>
<evidence type="ECO:0000256" key="4">
    <source>
        <dbReference type="ARBA" id="ARBA00023134"/>
    </source>
</evidence>
<evidence type="ECO:0000256" key="6">
    <source>
        <dbReference type="SAM" id="MobiDB-lite"/>
    </source>
</evidence>
<evidence type="ECO:0000256" key="5">
    <source>
        <dbReference type="ARBA" id="ARBA00023186"/>
    </source>
</evidence>
<evidence type="ECO:0000313" key="8">
    <source>
        <dbReference type="EMBL" id="KAF5381222.1"/>
    </source>
</evidence>
<dbReference type="GO" id="GO:0005525">
    <property type="term" value="F:GTP binding"/>
    <property type="evidence" value="ECO:0007669"/>
    <property type="project" value="UniProtKB-KW"/>
</dbReference>
<evidence type="ECO:0000313" key="9">
    <source>
        <dbReference type="Proteomes" id="UP000518752"/>
    </source>
</evidence>
<sequence>MTSRKHELDDKVQEEEAAQIQPRPRKRAKRNHGVAKNTHRIPQQHRKVKGKLGLLERLAKDMPLDIIFEVFGHLDPGDLLRLSRTSKDLRQILMSKSSELIWRIARDNVPELPARPEDLNEPQYARLIHTLYFDEEYMADQPVAYRGNINVLPSERYSMDILARSISIIGSHEIGAKMKAEFEALKTEDEQLVWMDRKAQEQMATRQHASLCRQWIQSRLDHRADELDAIRKQRKTDILDRLEQIGWREEAELMNQFTYNAEFSNHKLVKQSRKLTNYGWNNIKDKLVEFLSKHKTDRLAAERRSALLSRYTAFRSEYKSDVRRLFPTEGDIFENHLLQDLIWETPFNENIPSERFETKLQEILPGILNEWRPAATHELVAIMQKSVPGATISDLPLATSLQADDAAAASRRRTDSSISLPSRADDVQTMRKVIEACGLDPATATANELDSAEHLFECTSCGSAGGSMGRYFMRWRSMTKHGKCTFKVNDFGDETTEILACERLDKEYRSSICCGHCHKELEGSLVLGHLRVGHSDVLNADECKDIRAAKAHWYWNPRFAVDVPKPFRYPAPVSSTLSSLRSSLAGPMWAFMSSRGFDLDFSDEEDGYRFGGYHDYDGYDSDEDGMFGTKDKKLLFASLRPRIEGEYAVLMTYKWTDDKERDGNERDGNDMSRVKILPYLLIYGYLSNLCLIRILTMNVPFINNLSSASSAHAEHTHTHNFDGGTSHTHGLEDHGHTHEHLDHAGKFAERDLPDYSKRGFEERGFTIGIGGPVGSGKTALTLALSTVTNDIFTREDQEFLIKNKALPVNRILAIETGGCPHAAIREDISANMGALETLQAKFGCQLLLVESGGDNLAANYSRELADYIIYVIDVSGGDKIPRKGGPGISQSDLLIINKIDLAPYVGASLNVMDRDSKLMRGDGPTLFTSMKQGSGVDDVVSLILAAWRVAGSPGKATPVGAED</sequence>
<dbReference type="PROSITE" id="PS50181">
    <property type="entry name" value="FBOX"/>
    <property type="match status" value="1"/>
</dbReference>
<protein>
    <recommendedName>
        <fullName evidence="7">F-box domain-containing protein</fullName>
    </recommendedName>
</protein>
<evidence type="ECO:0000259" key="7">
    <source>
        <dbReference type="PROSITE" id="PS50181"/>
    </source>
</evidence>
<evidence type="ECO:0000256" key="1">
    <source>
        <dbReference type="ARBA" id="ARBA00005732"/>
    </source>
</evidence>
<evidence type="ECO:0000256" key="2">
    <source>
        <dbReference type="ARBA" id="ARBA00022741"/>
    </source>
</evidence>
<comment type="caution">
    <text evidence="8">The sequence shown here is derived from an EMBL/GenBank/DDBJ whole genome shotgun (WGS) entry which is preliminary data.</text>
</comment>
<keyword evidence="2" id="KW-0547">Nucleotide-binding</keyword>
<dbReference type="OrthoDB" id="10063137at2759"/>
<dbReference type="Pfam" id="PF02492">
    <property type="entry name" value="cobW"/>
    <property type="match status" value="1"/>
</dbReference>
<keyword evidence="9" id="KW-1185">Reference proteome</keyword>
<dbReference type="GO" id="GO:0043419">
    <property type="term" value="P:urea catabolic process"/>
    <property type="evidence" value="ECO:0007669"/>
    <property type="project" value="InterPro"/>
</dbReference>
<reference evidence="8 9" key="1">
    <citation type="journal article" date="2020" name="ISME J.">
        <title>Uncovering the hidden diversity of litter-decomposition mechanisms in mushroom-forming fungi.</title>
        <authorList>
            <person name="Floudas D."/>
            <person name="Bentzer J."/>
            <person name="Ahren D."/>
            <person name="Johansson T."/>
            <person name="Persson P."/>
            <person name="Tunlid A."/>
        </authorList>
    </citation>
    <scope>NUCLEOTIDE SEQUENCE [LARGE SCALE GENOMIC DNA]</scope>
    <source>
        <strain evidence="8 9">CBS 406.79</strain>
    </source>
</reference>
<dbReference type="NCBIfam" id="TIGR00101">
    <property type="entry name" value="ureG"/>
    <property type="match status" value="1"/>
</dbReference>
<dbReference type="SUPFAM" id="SSF81383">
    <property type="entry name" value="F-box domain"/>
    <property type="match status" value="1"/>
</dbReference>
<dbReference type="PANTHER" id="PTHR31715:SF0">
    <property type="entry name" value="UREASE ACCESSORY PROTEIN G"/>
    <property type="match status" value="1"/>
</dbReference>
<dbReference type="CDD" id="cd05540">
    <property type="entry name" value="UreG"/>
    <property type="match status" value="1"/>
</dbReference>
<feature type="region of interest" description="Disordered" evidence="6">
    <location>
        <begin position="715"/>
        <end position="737"/>
    </location>
</feature>
<dbReference type="CDD" id="cd09917">
    <property type="entry name" value="F-box_SF"/>
    <property type="match status" value="1"/>
</dbReference>
<dbReference type="InterPro" id="IPR036047">
    <property type="entry name" value="F-box-like_dom_sf"/>
</dbReference>
<gene>
    <name evidence="8" type="ORF">D9757_007847</name>
</gene>
<accession>A0A8H5HDC0</accession>
<dbReference type="PANTHER" id="PTHR31715">
    <property type="entry name" value="UREASE ACCESSORY PROTEIN G"/>
    <property type="match status" value="1"/>
</dbReference>
<dbReference type="SMART" id="SM00256">
    <property type="entry name" value="FBOX"/>
    <property type="match status" value="1"/>
</dbReference>
<dbReference type="InterPro" id="IPR001810">
    <property type="entry name" value="F-box_dom"/>
</dbReference>
<feature type="compositionally biased region" description="Basic residues" evidence="6">
    <location>
        <begin position="23"/>
        <end position="45"/>
    </location>
</feature>
<dbReference type="GO" id="GO:0016151">
    <property type="term" value="F:nickel cation binding"/>
    <property type="evidence" value="ECO:0007669"/>
    <property type="project" value="InterPro"/>
</dbReference>